<dbReference type="InterPro" id="IPR004089">
    <property type="entry name" value="MCPsignal_dom"/>
</dbReference>
<dbReference type="EMBL" id="RHHQ01000008">
    <property type="protein sequence ID" value="RNB89694.1"/>
    <property type="molecule type" value="Genomic_DNA"/>
</dbReference>
<dbReference type="AlphaFoldDB" id="A0A3M8DNV5"/>
<protein>
    <recommendedName>
        <fullName evidence="4">Methyl-accepting transducer domain-containing protein</fullName>
    </recommendedName>
</protein>
<organism evidence="5 6">
    <name type="scientific">Brevibacillus fluminis</name>
    <dbReference type="NCBI Taxonomy" id="511487"/>
    <lineage>
        <taxon>Bacteria</taxon>
        <taxon>Bacillati</taxon>
        <taxon>Bacillota</taxon>
        <taxon>Bacilli</taxon>
        <taxon>Bacillales</taxon>
        <taxon>Paenibacillaceae</taxon>
        <taxon>Brevibacillus</taxon>
    </lineage>
</organism>
<dbReference type="PANTHER" id="PTHR32089:SF112">
    <property type="entry name" value="LYSOZYME-LIKE PROTEIN-RELATED"/>
    <property type="match status" value="1"/>
</dbReference>
<evidence type="ECO:0000313" key="6">
    <source>
        <dbReference type="Proteomes" id="UP000271031"/>
    </source>
</evidence>
<keyword evidence="1 2" id="KW-0807">Transducer</keyword>
<gene>
    <name evidence="5" type="ORF">EDM56_10980</name>
</gene>
<dbReference type="Gene3D" id="1.10.287.950">
    <property type="entry name" value="Methyl-accepting chemotaxis protein"/>
    <property type="match status" value="1"/>
</dbReference>
<dbReference type="GO" id="GO:0007165">
    <property type="term" value="P:signal transduction"/>
    <property type="evidence" value="ECO:0007669"/>
    <property type="project" value="UniProtKB-KW"/>
</dbReference>
<evidence type="ECO:0000256" key="2">
    <source>
        <dbReference type="PROSITE-ProRule" id="PRU00284"/>
    </source>
</evidence>
<evidence type="ECO:0000313" key="5">
    <source>
        <dbReference type="EMBL" id="RNB89694.1"/>
    </source>
</evidence>
<dbReference type="OrthoDB" id="9807021at2"/>
<proteinExistence type="predicted"/>
<dbReference type="PROSITE" id="PS50111">
    <property type="entry name" value="CHEMOTAXIS_TRANSDUC_2"/>
    <property type="match status" value="1"/>
</dbReference>
<dbReference type="SUPFAM" id="SSF58104">
    <property type="entry name" value="Methyl-accepting chemotaxis protein (MCP) signaling domain"/>
    <property type="match status" value="1"/>
</dbReference>
<dbReference type="RefSeq" id="WP_122917948.1">
    <property type="nucleotide sequence ID" value="NZ_RHHQ01000008.1"/>
</dbReference>
<keyword evidence="6" id="KW-1185">Reference proteome</keyword>
<evidence type="ECO:0000256" key="1">
    <source>
        <dbReference type="ARBA" id="ARBA00023224"/>
    </source>
</evidence>
<dbReference type="SMART" id="SM00283">
    <property type="entry name" value="MA"/>
    <property type="match status" value="1"/>
</dbReference>
<dbReference type="GO" id="GO:0016020">
    <property type="term" value="C:membrane"/>
    <property type="evidence" value="ECO:0007669"/>
    <property type="project" value="InterPro"/>
</dbReference>
<dbReference type="Pfam" id="PF00015">
    <property type="entry name" value="MCPsignal"/>
    <property type="match status" value="1"/>
</dbReference>
<feature type="coiled-coil region" evidence="3">
    <location>
        <begin position="208"/>
        <end position="242"/>
    </location>
</feature>
<accession>A0A3M8DNV5</accession>
<dbReference type="Proteomes" id="UP000271031">
    <property type="component" value="Unassembled WGS sequence"/>
</dbReference>
<reference evidence="5 6" key="1">
    <citation type="submission" date="2018-10" db="EMBL/GenBank/DDBJ databases">
        <title>Phylogenomics of Brevibacillus.</title>
        <authorList>
            <person name="Dunlap C."/>
        </authorList>
    </citation>
    <scope>NUCLEOTIDE SEQUENCE [LARGE SCALE GENOMIC DNA]</scope>
    <source>
        <strain evidence="5 6">JCM 15716</strain>
    </source>
</reference>
<sequence>MSRRLQDLQDNLAYIQASYPDDTCLALFDLHQLIAYLPGKAFKLKALEIGTPLEKLKHTVSYMAITSEKVVREEKGAESLGIPYIGIAVPVYEDQKLVGALTSLSSTERVDLFRFGAEKLGTLVQEMSSSSKEIKGATHHAAERFQAVAAKSQEFAKSMNEIRSILAFIKTISTQTNLLGLNASIEAARAAEHGRGFVVVANEIRKLAEHSKKSVDEIEGQLLQMQERIKTLNEGIQELSMQSRENLALLEEFTTAFHQVSEIAATLKKHSVT</sequence>
<evidence type="ECO:0000256" key="3">
    <source>
        <dbReference type="SAM" id="Coils"/>
    </source>
</evidence>
<evidence type="ECO:0000259" key="4">
    <source>
        <dbReference type="PROSITE" id="PS50111"/>
    </source>
</evidence>
<name>A0A3M8DNV5_9BACL</name>
<keyword evidence="3" id="KW-0175">Coiled coil</keyword>
<dbReference type="PANTHER" id="PTHR32089">
    <property type="entry name" value="METHYL-ACCEPTING CHEMOTAXIS PROTEIN MCPB"/>
    <property type="match status" value="1"/>
</dbReference>
<feature type="domain" description="Methyl-accepting transducer" evidence="4">
    <location>
        <begin position="143"/>
        <end position="262"/>
    </location>
</feature>
<comment type="caution">
    <text evidence="5">The sequence shown here is derived from an EMBL/GenBank/DDBJ whole genome shotgun (WGS) entry which is preliminary data.</text>
</comment>